<feature type="chain" id="PRO_5047189941" description="Peptidase M12B domain-containing protein" evidence="1">
    <location>
        <begin position="18"/>
        <end position="1660"/>
    </location>
</feature>
<dbReference type="Pfam" id="PF13583">
    <property type="entry name" value="Reprolysin_4"/>
    <property type="match status" value="1"/>
</dbReference>
<organism evidence="3 4">
    <name type="scientific">Neolewinella antarctica</name>
    <dbReference type="NCBI Taxonomy" id="442734"/>
    <lineage>
        <taxon>Bacteria</taxon>
        <taxon>Pseudomonadati</taxon>
        <taxon>Bacteroidota</taxon>
        <taxon>Saprospiria</taxon>
        <taxon>Saprospirales</taxon>
        <taxon>Lewinellaceae</taxon>
        <taxon>Neolewinella</taxon>
    </lineage>
</organism>
<dbReference type="Proteomes" id="UP000770785">
    <property type="component" value="Unassembled WGS sequence"/>
</dbReference>
<keyword evidence="4" id="KW-1185">Reference proteome</keyword>
<gene>
    <name evidence="3" type="ORF">GGR27_001481</name>
</gene>
<dbReference type="PROSITE" id="PS50215">
    <property type="entry name" value="ADAM_MEPRO"/>
    <property type="match status" value="1"/>
</dbReference>
<name>A0ABX0XB25_9BACT</name>
<evidence type="ECO:0000256" key="1">
    <source>
        <dbReference type="SAM" id="SignalP"/>
    </source>
</evidence>
<dbReference type="SUPFAM" id="SSF55486">
    <property type="entry name" value="Metalloproteases ('zincins'), catalytic domain"/>
    <property type="match status" value="1"/>
</dbReference>
<proteinExistence type="predicted"/>
<dbReference type="Gene3D" id="2.60.40.10">
    <property type="entry name" value="Immunoglobulins"/>
    <property type="match status" value="4"/>
</dbReference>
<keyword evidence="1" id="KW-0732">Signal</keyword>
<dbReference type="InterPro" id="IPR013783">
    <property type="entry name" value="Ig-like_fold"/>
</dbReference>
<accession>A0ABX0XB25</accession>
<dbReference type="Gene3D" id="3.40.390.10">
    <property type="entry name" value="Collagenase (Catalytic Domain)"/>
    <property type="match status" value="1"/>
</dbReference>
<protein>
    <recommendedName>
        <fullName evidence="2">Peptidase M12B domain-containing protein</fullName>
    </recommendedName>
</protein>
<comment type="caution">
    <text evidence="3">The sequence shown here is derived from an EMBL/GenBank/DDBJ whole genome shotgun (WGS) entry which is preliminary data.</text>
</comment>
<feature type="domain" description="Peptidase M12B" evidence="2">
    <location>
        <begin position="202"/>
        <end position="382"/>
    </location>
</feature>
<sequence length="1660" mass="174178">MKNLYALCVLLCSSMLAAQYAPFTPLSSASTAISEKRAPNAPARALYFATKQPAEFAAYLAAVPEERGTAREESSLLTLPAPDGSVVTFRVQRYQIIQPELRAVYPSYVTLYGWDVKNPGRRVQLDWTDRGFGASVVGGEEGRWFVEPLSEKRVDQYESFFAKDVPFVDDGSRECGFVPDEKVLEELRFHANEKRAGDCELREYRVAIACTGEYYAAVGGTEARVVAEIMRAVNRLNQLFAAEISLQLILVNLPVAGGGVELLYNNPNSDPYTNSENATMLDENQNTIDAVIGSDNYDIGHVFGTGGGGVAQLGSVCGGGKARGVSGQPVPLGDPFYVDLVAHEMGHQFGATHTFNSDSPNCGPNRTARTAFETGSGSTIMSYAGICGPASNVQLGADPHYHAASIAQIATYMELGGGSTCARTTSSDNSEPTAQAGADYSIPAGTPFVLTAAGADPDGDGITYNWDQFDAGPALDGMPTGSEVVGPLFRSFSPKADPRRYFPNLPAVVTGEGSPWEVLPTVARQMNFAVTVRDFGAAGYGCPTQDLMVVDVVNTGAPFAITAPNGAEAYPGGSTQTFTWNVAGTNAGAINCATVDLVLSTDGGLTFTDNIGSYPNTGSASVNLPAVTERDVRLMIKCADNIFYDVSDQDFSIEQEDYAARALTGAATACDGINSAEFTFELESVLGYVGSINYAAQDLPTGASASFAPATTTLTANGTETVAMTLTGLSAVPEGTYPFTVLTDDGSVQKTVAFSLQVLGPLAAPTLLTPNDGGFLSPASAGFDWRDVPNVDAVGGYTLSFFNDAAGTDRRGGSEPLNGSTANFGAGLDGFLTEGDTYWWSVTAQNTTCDPTQTATSVLNQFTFAEAPPAGQSLSGSPLLQNLCLGRRAEDFTVSFFTGDLTGPATLVLGTLPAGVTGALTRTTLTNGQNSTVLLQGTENLMAGNYSFDVTATGANGATESVTFVLDVAAGIVINSPTDGSEVLINPDGTGTIPVNFNAISGATSYTVTVTFPDGGTGTVPASTATTRNIGVGQVTNGAEYGIKVTADTGEESCVNFFTFVTSRQPAYTAEATQSVASICNGSATAAFTFQLASTNGFAGTINYEVRFTGQDLPPGTTGSFTPATTTLAANGSATVTLNLGGLGGYPAGTYPFVIRTTSGGVRRDVDIILEVLPPLAAPTLLIPAANGVIAPDNARFDWSDVEGVDAQDGYSFVIYSDAGGTMPRINPIVVDASRVNFGANLATVLTEGQSYWWSVTATNTDCNPTQTATSSLHRFKFSAPSLAGSPVRQNFCAGRGAEVFSLTYTVGNLTGTASLSLGTLPAGVTGSLAPAQLNDTERAIITLQGAESLPLGTYTFDVDAVGALGEEESLAYTLVVTSSEIVVNTPQNRTEVLINQDGSGTISLDFQAVAGATDYTANVVFANGSDGTAGPFTFNSGNIGIGPVQDGDEINIQVVANTGEQSCFNTVIFVDMLSVLPVEWLSFAARPQVKSVELTWSVRQDAAHEYFVIERTTDLGSEWHKFGEVTRRGADGVADYRFMDQTVAAATTYFYRLRQVDADGTFSHSDVETVTFAGRSRGVTLYPNPVTDRLFIDAAPMADGSAGDVLEYQLVTNFGQVVRSGILSGQRSEIDVANLPNAVYQIMITNGTDFRKTFRVVKQ</sequence>
<dbReference type="InterPro" id="IPR001590">
    <property type="entry name" value="Peptidase_M12B"/>
</dbReference>
<dbReference type="EMBL" id="JAATJH010000002">
    <property type="protein sequence ID" value="NJC25982.1"/>
    <property type="molecule type" value="Genomic_DNA"/>
</dbReference>
<dbReference type="RefSeq" id="WP_168036749.1">
    <property type="nucleotide sequence ID" value="NZ_JAATJH010000002.1"/>
</dbReference>
<evidence type="ECO:0000313" key="3">
    <source>
        <dbReference type="EMBL" id="NJC25982.1"/>
    </source>
</evidence>
<evidence type="ECO:0000259" key="2">
    <source>
        <dbReference type="PROSITE" id="PS50215"/>
    </source>
</evidence>
<dbReference type="InterPro" id="IPR024079">
    <property type="entry name" value="MetalloPept_cat_dom_sf"/>
</dbReference>
<feature type="signal peptide" evidence="1">
    <location>
        <begin position="1"/>
        <end position="17"/>
    </location>
</feature>
<dbReference type="InterPro" id="IPR026444">
    <property type="entry name" value="Secre_tail"/>
</dbReference>
<reference evidence="3 4" key="1">
    <citation type="submission" date="2020-03" db="EMBL/GenBank/DDBJ databases">
        <title>Genomic Encyclopedia of Type Strains, Phase IV (KMG-IV): sequencing the most valuable type-strain genomes for metagenomic binning, comparative biology and taxonomic classification.</title>
        <authorList>
            <person name="Goeker M."/>
        </authorList>
    </citation>
    <scope>NUCLEOTIDE SEQUENCE [LARGE SCALE GENOMIC DNA]</scope>
    <source>
        <strain evidence="3 4">DSM 105096</strain>
    </source>
</reference>
<dbReference type="Pfam" id="PF18962">
    <property type="entry name" value="Por_Secre_tail"/>
    <property type="match status" value="1"/>
</dbReference>
<evidence type="ECO:0000313" key="4">
    <source>
        <dbReference type="Proteomes" id="UP000770785"/>
    </source>
</evidence>